<dbReference type="EMBL" id="JACGCM010000724">
    <property type="protein sequence ID" value="KAF6167473.1"/>
    <property type="molecule type" value="Genomic_DNA"/>
</dbReference>
<protein>
    <recommendedName>
        <fullName evidence="6">MYND-type domain-containing protein</fullName>
    </recommendedName>
</protein>
<dbReference type="Proteomes" id="UP000541444">
    <property type="component" value="Unassembled WGS sequence"/>
</dbReference>
<evidence type="ECO:0000313" key="7">
    <source>
        <dbReference type="EMBL" id="KAF6167473.1"/>
    </source>
</evidence>
<accession>A0A7J7NK51</accession>
<dbReference type="Pfam" id="PF01753">
    <property type="entry name" value="zf-MYND"/>
    <property type="match status" value="1"/>
</dbReference>
<keyword evidence="2 4" id="KW-0863">Zinc-finger</keyword>
<evidence type="ECO:0000256" key="3">
    <source>
        <dbReference type="ARBA" id="ARBA00022833"/>
    </source>
</evidence>
<evidence type="ECO:0000256" key="2">
    <source>
        <dbReference type="ARBA" id="ARBA00022771"/>
    </source>
</evidence>
<comment type="caution">
    <text evidence="7">The sequence shown here is derived from an EMBL/GenBank/DDBJ whole genome shotgun (WGS) entry which is preliminary data.</text>
</comment>
<dbReference type="AlphaFoldDB" id="A0A7J7NK51"/>
<evidence type="ECO:0000256" key="4">
    <source>
        <dbReference type="PROSITE-ProRule" id="PRU00134"/>
    </source>
</evidence>
<feature type="domain" description="MYND-type" evidence="6">
    <location>
        <begin position="75"/>
        <end position="112"/>
    </location>
</feature>
<name>A0A7J7NK51_9MAGN</name>
<feature type="transmembrane region" description="Helical" evidence="5">
    <location>
        <begin position="12"/>
        <end position="30"/>
    </location>
</feature>
<dbReference type="SUPFAM" id="SSF144232">
    <property type="entry name" value="HIT/MYND zinc finger-like"/>
    <property type="match status" value="1"/>
</dbReference>
<sequence length="467" mass="52419">MLEPREGDIPAVLLVLVVFPLVIYILLGIWNESAKKKERISLLAKMASEEALRVEAMGNVSIEPSGFPVDSFHECARCSSPATTRCSRCKAVRYCSGRCQIIHWRHGHSQECQKLETTCSLSSPNSIRTKEFAYERVIQNKRFNPSFIRNSTKQPIHVNTSSYKQYQPPIVTDSTPVDTFQVSMLEKEHLVSNREAEAGLYGSFEDINRDWVTDPALYSAMHLEESATQHKLGNDDCDLCPEEPSKRKFSPCVVLRGRNTPVRSIHENHTFRGNSGGAFVTSSNSGKSGEQYLDQSEKKTCKIGMGFTSKRSNLSREISSLDCGKVDLDTFPVKTFIMESMQSKNKVMQSRESQISLSPSSVLKASKEYLLSASKKKGNTLGESKISQEKVSTSIPAQGVNGVCDREDMNMTGLRKFSKFARQENTALASDGRKKLKVLFPYEEFVRFCHYEVWDLSPRGLVNCGNR</sequence>
<evidence type="ECO:0000313" key="8">
    <source>
        <dbReference type="Proteomes" id="UP000541444"/>
    </source>
</evidence>
<organism evidence="7 8">
    <name type="scientific">Kingdonia uniflora</name>
    <dbReference type="NCBI Taxonomy" id="39325"/>
    <lineage>
        <taxon>Eukaryota</taxon>
        <taxon>Viridiplantae</taxon>
        <taxon>Streptophyta</taxon>
        <taxon>Embryophyta</taxon>
        <taxon>Tracheophyta</taxon>
        <taxon>Spermatophyta</taxon>
        <taxon>Magnoliopsida</taxon>
        <taxon>Ranunculales</taxon>
        <taxon>Circaeasteraceae</taxon>
        <taxon>Kingdonia</taxon>
    </lineage>
</organism>
<dbReference type="PROSITE" id="PS50865">
    <property type="entry name" value="ZF_MYND_2"/>
    <property type="match status" value="1"/>
</dbReference>
<dbReference type="GO" id="GO:0008270">
    <property type="term" value="F:zinc ion binding"/>
    <property type="evidence" value="ECO:0007669"/>
    <property type="project" value="UniProtKB-KW"/>
</dbReference>
<keyword evidence="5" id="KW-1133">Transmembrane helix</keyword>
<dbReference type="OrthoDB" id="1727821at2759"/>
<keyword evidence="1" id="KW-0479">Metal-binding</keyword>
<keyword evidence="5" id="KW-0812">Transmembrane</keyword>
<dbReference type="FunFam" id="6.10.140.2220:FF:000006">
    <property type="entry name" value="Ubiquitin carboxyl-terminal hydrolase 15"/>
    <property type="match status" value="1"/>
</dbReference>
<keyword evidence="3" id="KW-0862">Zinc</keyword>
<keyword evidence="8" id="KW-1185">Reference proteome</keyword>
<keyword evidence="5" id="KW-0472">Membrane</keyword>
<dbReference type="Gene3D" id="6.10.140.2220">
    <property type="match status" value="1"/>
</dbReference>
<evidence type="ECO:0000256" key="5">
    <source>
        <dbReference type="SAM" id="Phobius"/>
    </source>
</evidence>
<gene>
    <name evidence="7" type="ORF">GIB67_031674</name>
</gene>
<reference evidence="7 8" key="1">
    <citation type="journal article" date="2020" name="IScience">
        <title>Genome Sequencing of the Endangered Kingdonia uniflora (Circaeasteraceae, Ranunculales) Reveals Potential Mechanisms of Evolutionary Specialization.</title>
        <authorList>
            <person name="Sun Y."/>
            <person name="Deng T."/>
            <person name="Zhang A."/>
            <person name="Moore M.J."/>
            <person name="Landis J.B."/>
            <person name="Lin N."/>
            <person name="Zhang H."/>
            <person name="Zhang X."/>
            <person name="Huang J."/>
            <person name="Zhang X."/>
            <person name="Sun H."/>
            <person name="Wang H."/>
        </authorList>
    </citation>
    <scope>NUCLEOTIDE SEQUENCE [LARGE SCALE GENOMIC DNA]</scope>
    <source>
        <strain evidence="7">TB1705</strain>
        <tissue evidence="7">Leaf</tissue>
    </source>
</reference>
<dbReference type="InterPro" id="IPR002893">
    <property type="entry name" value="Znf_MYND"/>
</dbReference>
<evidence type="ECO:0000259" key="6">
    <source>
        <dbReference type="PROSITE" id="PS50865"/>
    </source>
</evidence>
<evidence type="ECO:0000256" key="1">
    <source>
        <dbReference type="ARBA" id="ARBA00022723"/>
    </source>
</evidence>
<proteinExistence type="predicted"/>